<accession>A0A1I1QZ59</accession>
<gene>
    <name evidence="1" type="ORF">SAMN05216204_1209</name>
</gene>
<sequence length="34" mass="4050">MRKIIMMAIAGFLWKKFGGKTAQRFPLGRGYRRY</sequence>
<dbReference type="STRING" id="1164594.SAMN05216204_1209"/>
<dbReference type="Proteomes" id="UP000198639">
    <property type="component" value="Unassembled WGS sequence"/>
</dbReference>
<dbReference type="EMBL" id="FOLD01000020">
    <property type="protein sequence ID" value="SFD25148.1"/>
    <property type="molecule type" value="Genomic_DNA"/>
</dbReference>
<keyword evidence="2" id="KW-1185">Reference proteome</keyword>
<organism evidence="1 2">
    <name type="scientific">Massilia yuzhufengensis</name>
    <dbReference type="NCBI Taxonomy" id="1164594"/>
    <lineage>
        <taxon>Bacteria</taxon>
        <taxon>Pseudomonadati</taxon>
        <taxon>Pseudomonadota</taxon>
        <taxon>Betaproteobacteria</taxon>
        <taxon>Burkholderiales</taxon>
        <taxon>Oxalobacteraceae</taxon>
        <taxon>Telluria group</taxon>
        <taxon>Massilia</taxon>
    </lineage>
</organism>
<evidence type="ECO:0000313" key="2">
    <source>
        <dbReference type="Proteomes" id="UP000198639"/>
    </source>
</evidence>
<name>A0A1I1QZ59_9BURK</name>
<evidence type="ECO:0000313" key="1">
    <source>
        <dbReference type="EMBL" id="SFD25148.1"/>
    </source>
</evidence>
<reference evidence="2" key="1">
    <citation type="submission" date="2016-10" db="EMBL/GenBank/DDBJ databases">
        <authorList>
            <person name="Varghese N."/>
            <person name="Submissions S."/>
        </authorList>
    </citation>
    <scope>NUCLEOTIDE SEQUENCE [LARGE SCALE GENOMIC DNA]</scope>
    <source>
        <strain evidence="2">CGMCC 1.12041</strain>
    </source>
</reference>
<proteinExistence type="predicted"/>
<dbReference type="AlphaFoldDB" id="A0A1I1QZ59"/>
<protein>
    <submittedName>
        <fullName evidence="1">Uncharacterized protein</fullName>
    </submittedName>
</protein>